<dbReference type="Pfam" id="PF12679">
    <property type="entry name" value="ABC2_membrane_2"/>
    <property type="match status" value="1"/>
</dbReference>
<dbReference type="GO" id="GO:0140359">
    <property type="term" value="F:ABC-type transporter activity"/>
    <property type="evidence" value="ECO:0007669"/>
    <property type="project" value="InterPro"/>
</dbReference>
<dbReference type="eggNOG" id="COG1277">
    <property type="taxonomic scope" value="Bacteria"/>
</dbReference>
<organism evidence="2 3">
    <name type="scientific">Saccharomonospora xinjiangensis XJ-54</name>
    <dbReference type="NCBI Taxonomy" id="882086"/>
    <lineage>
        <taxon>Bacteria</taxon>
        <taxon>Bacillati</taxon>
        <taxon>Actinomycetota</taxon>
        <taxon>Actinomycetes</taxon>
        <taxon>Pseudonocardiales</taxon>
        <taxon>Pseudonocardiaceae</taxon>
        <taxon>Saccharomonospora</taxon>
    </lineage>
</organism>
<dbReference type="AlphaFoldDB" id="I0V535"/>
<keyword evidence="1" id="KW-0812">Transmembrane</keyword>
<dbReference type="GO" id="GO:0005886">
    <property type="term" value="C:plasma membrane"/>
    <property type="evidence" value="ECO:0007669"/>
    <property type="project" value="UniProtKB-SubCell"/>
</dbReference>
<dbReference type="PANTHER" id="PTHR37305:SF1">
    <property type="entry name" value="MEMBRANE PROTEIN"/>
    <property type="match status" value="1"/>
</dbReference>
<dbReference type="Proteomes" id="UP000004691">
    <property type="component" value="Unassembled WGS sequence"/>
</dbReference>
<name>I0V535_9PSEU</name>
<keyword evidence="1" id="KW-1133">Transmembrane helix</keyword>
<feature type="transmembrane region" description="Helical" evidence="1">
    <location>
        <begin position="227"/>
        <end position="252"/>
    </location>
</feature>
<feature type="transmembrane region" description="Helical" evidence="1">
    <location>
        <begin position="151"/>
        <end position="175"/>
    </location>
</feature>
<feature type="transmembrane region" description="Helical" evidence="1">
    <location>
        <begin position="195"/>
        <end position="220"/>
    </location>
</feature>
<sequence length="304" mass="31457">MTEFDRPQPDASTTNVEGPLWTAEPVARDRVPVGRLLRSELSLIYRRPRNLVLLGILAAIPVIMGIALAVIEKPTGGPDGEGRNVALLTTAAGNALVLPVAALVVSLTLMLPLVAAMSGADAIAGEQASGTLRGLLLAPVGRGRVLLVKAVGVAMLTSTAAVLMAVSGIVTGLVFNGTDALFTFSGTTESLPGAVWRVLLASAWVAVQLWAVGAVALAVSTVTEHPIVVLVSVVGGVLLFSILSALEALSWLHPFLLNTSWESVVDVLRDPIPLDALGEGIVRAGCYIVIALSLATARMLTKDS</sequence>
<accession>I0V535</accession>
<dbReference type="HOGENOM" id="CLU_069607_0_0_11"/>
<keyword evidence="1" id="KW-0472">Membrane</keyword>
<dbReference type="OrthoDB" id="3217553at2"/>
<protein>
    <recommendedName>
        <fullName evidence="4">ABC-type transport system involved in multi-copper enzyme maturation, permease component</fullName>
    </recommendedName>
</protein>
<proteinExistence type="predicted"/>
<gene>
    <name evidence="2" type="ORF">SacxiDRAFT_3028</name>
</gene>
<dbReference type="EMBL" id="JH636049">
    <property type="protein sequence ID" value="EID55238.1"/>
    <property type="molecule type" value="Genomic_DNA"/>
</dbReference>
<reference evidence="2 3" key="1">
    <citation type="submission" date="2012-01" db="EMBL/GenBank/DDBJ databases">
        <title>Improved High-Quality Draft sequence of Saccharomonospora xinjiangensis XJ-54.</title>
        <authorList>
            <consortium name="US DOE Joint Genome Institute"/>
            <person name="Lucas S."/>
            <person name="Han J."/>
            <person name="Lapidus A."/>
            <person name="Cheng J.-F."/>
            <person name="Goodwin L."/>
            <person name="Pitluck S."/>
            <person name="Peters L."/>
            <person name="Mikhailova N."/>
            <person name="Teshima H."/>
            <person name="Detter J.C."/>
            <person name="Han C."/>
            <person name="Tapia R."/>
            <person name="Land M."/>
            <person name="Hauser L."/>
            <person name="Kyrpides N."/>
            <person name="Ivanova N."/>
            <person name="Pagani I."/>
            <person name="Brambilla E.-M."/>
            <person name="Klenk H.-P."/>
            <person name="Woyke T."/>
        </authorList>
    </citation>
    <scope>NUCLEOTIDE SEQUENCE [LARGE SCALE GENOMIC DNA]</scope>
    <source>
        <strain evidence="2 3">XJ-54</strain>
    </source>
</reference>
<dbReference type="RefSeq" id="WP_006239393.1">
    <property type="nucleotide sequence ID" value="NZ_JH636049.1"/>
</dbReference>
<feature type="transmembrane region" description="Helical" evidence="1">
    <location>
        <begin position="51"/>
        <end position="71"/>
    </location>
</feature>
<evidence type="ECO:0000313" key="3">
    <source>
        <dbReference type="Proteomes" id="UP000004691"/>
    </source>
</evidence>
<feature type="transmembrane region" description="Helical" evidence="1">
    <location>
        <begin position="281"/>
        <end position="300"/>
    </location>
</feature>
<evidence type="ECO:0000256" key="1">
    <source>
        <dbReference type="SAM" id="Phobius"/>
    </source>
</evidence>
<keyword evidence="3" id="KW-1185">Reference proteome</keyword>
<evidence type="ECO:0008006" key="4">
    <source>
        <dbReference type="Google" id="ProtNLM"/>
    </source>
</evidence>
<dbReference type="STRING" id="882086.SacxiDRAFT_3028"/>
<dbReference type="PANTHER" id="PTHR37305">
    <property type="entry name" value="INTEGRAL MEMBRANE PROTEIN-RELATED"/>
    <property type="match status" value="1"/>
</dbReference>
<feature type="transmembrane region" description="Helical" evidence="1">
    <location>
        <begin position="91"/>
        <end position="114"/>
    </location>
</feature>
<evidence type="ECO:0000313" key="2">
    <source>
        <dbReference type="EMBL" id="EID55238.1"/>
    </source>
</evidence>